<evidence type="ECO:0000256" key="6">
    <source>
        <dbReference type="ARBA" id="ARBA00023136"/>
    </source>
</evidence>
<dbReference type="EMBL" id="JBJUIK010000009">
    <property type="protein sequence ID" value="KAL3517560.1"/>
    <property type="molecule type" value="Genomic_DNA"/>
</dbReference>
<dbReference type="AlphaFoldDB" id="A0ABD2ZH20"/>
<dbReference type="PANTHER" id="PTHR32285:SF213">
    <property type="entry name" value="PROTEIN TRICHOME BIREFRINGENCE-LIKE 11"/>
    <property type="match status" value="1"/>
</dbReference>
<sequence length="481" mass="54207">MCKEAPPKDFPRKSNLDFFKKFRPRLKLKPSSLELSSPGVFGCFFFSFCLVFCLFLLDYRSASRGFNLHGQSVVLNWFDLNSSSSSAPPPSSLSSSEGLLGNSGNGKAGFLEEGGGGCNIFDGDWVWDESYPLYKSEDCMLMDGGFRCSENGRPDNFYTKWRWQPKDCNLSRFDAKSMLEKLRNRRLAFIGDSIGRNQWESLLCMLSSAVSDKTSIYEVNGNPITKHSGSLSFMFRDFNCSIEYYRAPFLVFQGRAPAGAPGNVKMTLKLDQMDWSSSKWKNADVLVFNSGHWWNYEKTIRGGCYFQEGSEVKMDMSVESAFRRSIQTLVDWISRETNPKKTLVVFRSYAPVHFRAGDWKTGGSCHLETLPALVSSQVSSATSVEVRTTTDLVVELVKKSRLQNVKLLNVSRMTSQRKDGHTSLYYLGPKAGTAPLHRQDCSHWCLPGVPDSWNELLYAALLRKELTDAQNSTQHSQPSPL</sequence>
<name>A0ABD2ZH20_9GENT</name>
<comment type="subcellular location">
    <subcellularLocation>
        <location evidence="1">Membrane</location>
        <topology evidence="1">Single-pass membrane protein</topology>
    </subcellularLocation>
</comment>
<evidence type="ECO:0000256" key="2">
    <source>
        <dbReference type="ARBA" id="ARBA00007727"/>
    </source>
</evidence>
<dbReference type="GO" id="GO:0016020">
    <property type="term" value="C:membrane"/>
    <property type="evidence" value="ECO:0007669"/>
    <property type="project" value="UniProtKB-SubCell"/>
</dbReference>
<feature type="transmembrane region" description="Helical" evidence="7">
    <location>
        <begin position="35"/>
        <end position="57"/>
    </location>
</feature>
<dbReference type="Pfam" id="PF14416">
    <property type="entry name" value="PMR5N"/>
    <property type="match status" value="1"/>
</dbReference>
<dbReference type="InterPro" id="IPR029962">
    <property type="entry name" value="TBL"/>
</dbReference>
<feature type="domain" description="Trichome birefringence-like C-terminal" evidence="8">
    <location>
        <begin position="170"/>
        <end position="459"/>
    </location>
</feature>
<dbReference type="InterPro" id="IPR025846">
    <property type="entry name" value="TBL_N"/>
</dbReference>
<keyword evidence="5 7" id="KW-1133">Transmembrane helix</keyword>
<comment type="similarity">
    <text evidence="2">Belongs to the PC-esterase family. TBL subfamily.</text>
</comment>
<evidence type="ECO:0000313" key="10">
    <source>
        <dbReference type="EMBL" id="KAL3517560.1"/>
    </source>
</evidence>
<evidence type="ECO:0000259" key="9">
    <source>
        <dbReference type="Pfam" id="PF14416"/>
    </source>
</evidence>
<dbReference type="Proteomes" id="UP001630127">
    <property type="component" value="Unassembled WGS sequence"/>
</dbReference>
<feature type="domain" description="Trichome birefringence-like N-terminal" evidence="9">
    <location>
        <begin position="117"/>
        <end position="169"/>
    </location>
</feature>
<protein>
    <recommendedName>
        <fullName evidence="12">Trichome birefringence-like N-terminal domain-containing protein</fullName>
    </recommendedName>
</protein>
<keyword evidence="4" id="KW-0735">Signal-anchor</keyword>
<evidence type="ECO:0000256" key="1">
    <source>
        <dbReference type="ARBA" id="ARBA00004167"/>
    </source>
</evidence>
<proteinExistence type="inferred from homology"/>
<evidence type="ECO:0000256" key="4">
    <source>
        <dbReference type="ARBA" id="ARBA00022968"/>
    </source>
</evidence>
<keyword evidence="3 7" id="KW-0812">Transmembrane</keyword>
<gene>
    <name evidence="10" type="ORF">ACH5RR_020149</name>
</gene>
<evidence type="ECO:0000256" key="5">
    <source>
        <dbReference type="ARBA" id="ARBA00022989"/>
    </source>
</evidence>
<accession>A0ABD2ZH20</accession>
<evidence type="ECO:0000259" key="8">
    <source>
        <dbReference type="Pfam" id="PF13839"/>
    </source>
</evidence>
<evidence type="ECO:0000256" key="3">
    <source>
        <dbReference type="ARBA" id="ARBA00022692"/>
    </source>
</evidence>
<keyword evidence="11" id="KW-1185">Reference proteome</keyword>
<reference evidence="10 11" key="1">
    <citation type="submission" date="2024-11" db="EMBL/GenBank/DDBJ databases">
        <title>A near-complete genome assembly of Cinchona calisaya.</title>
        <authorList>
            <person name="Lian D.C."/>
            <person name="Zhao X.W."/>
            <person name="Wei L."/>
        </authorList>
    </citation>
    <scope>NUCLEOTIDE SEQUENCE [LARGE SCALE GENOMIC DNA]</scope>
    <source>
        <tissue evidence="10">Nenye</tissue>
    </source>
</reference>
<evidence type="ECO:0000256" key="7">
    <source>
        <dbReference type="SAM" id="Phobius"/>
    </source>
</evidence>
<dbReference type="PANTHER" id="PTHR32285">
    <property type="entry name" value="PROTEIN TRICHOME BIREFRINGENCE-LIKE 9-RELATED"/>
    <property type="match status" value="1"/>
</dbReference>
<comment type="caution">
    <text evidence="10">The sequence shown here is derived from an EMBL/GenBank/DDBJ whole genome shotgun (WGS) entry which is preliminary data.</text>
</comment>
<evidence type="ECO:0008006" key="12">
    <source>
        <dbReference type="Google" id="ProtNLM"/>
    </source>
</evidence>
<dbReference type="InterPro" id="IPR026057">
    <property type="entry name" value="TBL_C"/>
</dbReference>
<evidence type="ECO:0000313" key="11">
    <source>
        <dbReference type="Proteomes" id="UP001630127"/>
    </source>
</evidence>
<dbReference type="Pfam" id="PF13839">
    <property type="entry name" value="PC-Esterase"/>
    <property type="match status" value="1"/>
</dbReference>
<organism evidence="10 11">
    <name type="scientific">Cinchona calisaya</name>
    <dbReference type="NCBI Taxonomy" id="153742"/>
    <lineage>
        <taxon>Eukaryota</taxon>
        <taxon>Viridiplantae</taxon>
        <taxon>Streptophyta</taxon>
        <taxon>Embryophyta</taxon>
        <taxon>Tracheophyta</taxon>
        <taxon>Spermatophyta</taxon>
        <taxon>Magnoliopsida</taxon>
        <taxon>eudicotyledons</taxon>
        <taxon>Gunneridae</taxon>
        <taxon>Pentapetalae</taxon>
        <taxon>asterids</taxon>
        <taxon>lamiids</taxon>
        <taxon>Gentianales</taxon>
        <taxon>Rubiaceae</taxon>
        <taxon>Cinchonoideae</taxon>
        <taxon>Cinchoneae</taxon>
        <taxon>Cinchona</taxon>
    </lineage>
</organism>
<keyword evidence="6 7" id="KW-0472">Membrane</keyword>